<name>A0A4R1L291_9BACT</name>
<dbReference type="PANTHER" id="PTHR33361">
    <property type="entry name" value="GLR0591 PROTEIN"/>
    <property type="match status" value="1"/>
</dbReference>
<feature type="signal peptide" evidence="2">
    <location>
        <begin position="1"/>
        <end position="19"/>
    </location>
</feature>
<evidence type="ECO:0000313" key="4">
    <source>
        <dbReference type="Proteomes" id="UP000295210"/>
    </source>
</evidence>
<organism evidence="3 4">
    <name type="scientific">Acidipila rosea</name>
    <dbReference type="NCBI Taxonomy" id="768535"/>
    <lineage>
        <taxon>Bacteria</taxon>
        <taxon>Pseudomonadati</taxon>
        <taxon>Acidobacteriota</taxon>
        <taxon>Terriglobia</taxon>
        <taxon>Terriglobales</taxon>
        <taxon>Acidobacteriaceae</taxon>
        <taxon>Acidipila</taxon>
    </lineage>
</organism>
<dbReference type="PANTHER" id="PTHR33361:SF2">
    <property type="entry name" value="DUF885 DOMAIN-CONTAINING PROTEIN"/>
    <property type="match status" value="1"/>
</dbReference>
<comment type="caution">
    <text evidence="3">The sequence shown here is derived from an EMBL/GenBank/DDBJ whole genome shotgun (WGS) entry which is preliminary data.</text>
</comment>
<dbReference type="RefSeq" id="WP_131997658.1">
    <property type="nucleotide sequence ID" value="NZ_SMGK01000004.1"/>
</dbReference>
<dbReference type="InterPro" id="IPR010281">
    <property type="entry name" value="DUF885"/>
</dbReference>
<dbReference type="AlphaFoldDB" id="A0A4R1L291"/>
<reference evidence="3 4" key="1">
    <citation type="submission" date="2019-03" db="EMBL/GenBank/DDBJ databases">
        <title>Genomic Encyclopedia of Type Strains, Phase IV (KMG-IV): sequencing the most valuable type-strain genomes for metagenomic binning, comparative biology and taxonomic classification.</title>
        <authorList>
            <person name="Goeker M."/>
        </authorList>
    </citation>
    <scope>NUCLEOTIDE SEQUENCE [LARGE SCALE GENOMIC DNA]</scope>
    <source>
        <strain evidence="3 4">DSM 103428</strain>
    </source>
</reference>
<proteinExistence type="predicted"/>
<gene>
    <name evidence="3" type="ORF">C7378_2728</name>
</gene>
<dbReference type="OrthoDB" id="9769898at2"/>
<accession>A0A4R1L291</accession>
<keyword evidence="2" id="KW-0732">Signal</keyword>
<feature type="region of interest" description="Disordered" evidence="1">
    <location>
        <begin position="356"/>
        <end position="383"/>
    </location>
</feature>
<evidence type="ECO:0000256" key="1">
    <source>
        <dbReference type="SAM" id="MobiDB-lite"/>
    </source>
</evidence>
<protein>
    <submittedName>
        <fullName evidence="3">Uncharacterized protein DUF885</fullName>
    </submittedName>
</protein>
<dbReference type="Pfam" id="PF05960">
    <property type="entry name" value="DUF885"/>
    <property type="match status" value="1"/>
</dbReference>
<evidence type="ECO:0000313" key="3">
    <source>
        <dbReference type="EMBL" id="TCK72095.1"/>
    </source>
</evidence>
<keyword evidence="4" id="KW-1185">Reference proteome</keyword>
<dbReference type="Proteomes" id="UP000295210">
    <property type="component" value="Unassembled WGS sequence"/>
</dbReference>
<feature type="chain" id="PRO_5020379397" evidence="2">
    <location>
        <begin position="20"/>
        <end position="591"/>
    </location>
</feature>
<sequence length="591" mass="66545">MLKKFAAVLALTVAAPCLAQTAPNPTDRSWITKSNQYTELLIDISKEHEPEDASSEGLSHYDPLIAQPTKADEDKEIAETRAVLAKYEAALPKEKNKYVAEDLHILIHSIQLELKQHDYSEAHEVPYLNASSYVFSGLRSLLDDQVAADRRKAALVRLRKYAGLEPGYQPISDLLKQRTEEQMAKLGMIYPAKARIETDLARNAMYLDGIPALFKQYGITGWEAPYAKLKTELTDYDAWVRKQLLPKARTDFRLPPAEYALDLESYGIDIPPAQIAAMGHKAFTEYQAEMQTIAAQVAKQHGWQQTDYRDVIRHLKQDQITGDAILPYYKQRLKDIETIIVTNRLVSLPNRPARIRLGTPAESAQEPAPHMDPPPLLNNTGQQGEFVLPLNMPSGAGSGKSQKVDDYTFGAAAWTLIAHEARPGHELQFDSMVEHGVSLARALYAFNSTNVEGWGLYAEYITQPYMPLDGQLISLQFRLLRAARAFLDPELQMGKIQPADAMKVLTQDCVFSVPFANQEVERYTFRMPGQANSYFYGYTKLLQLRKDTQAKLGPKFDQKKFHDFILSQGLLPPDLMRKAVMEEFIPSQQGA</sequence>
<evidence type="ECO:0000256" key="2">
    <source>
        <dbReference type="SAM" id="SignalP"/>
    </source>
</evidence>
<dbReference type="EMBL" id="SMGK01000004">
    <property type="protein sequence ID" value="TCK72095.1"/>
    <property type="molecule type" value="Genomic_DNA"/>
</dbReference>